<name>A0ABS1Q8C5_9ACTN</name>
<keyword evidence="6 7" id="KW-0472">Membrane</keyword>
<comment type="subcellular location">
    <subcellularLocation>
        <location evidence="1">Cell membrane</location>
        <topology evidence="1">Multi-pass membrane protein</topology>
    </subcellularLocation>
</comment>
<evidence type="ECO:0000256" key="3">
    <source>
        <dbReference type="ARBA" id="ARBA00022475"/>
    </source>
</evidence>
<feature type="transmembrane region" description="Helical" evidence="7">
    <location>
        <begin position="156"/>
        <end position="182"/>
    </location>
</feature>
<dbReference type="PROSITE" id="PS50928">
    <property type="entry name" value="ABC_TM1"/>
    <property type="match status" value="1"/>
</dbReference>
<evidence type="ECO:0000256" key="4">
    <source>
        <dbReference type="ARBA" id="ARBA00022692"/>
    </source>
</evidence>
<feature type="transmembrane region" description="Helical" evidence="7">
    <location>
        <begin position="262"/>
        <end position="282"/>
    </location>
</feature>
<evidence type="ECO:0000313" key="10">
    <source>
        <dbReference type="Proteomes" id="UP000621510"/>
    </source>
</evidence>
<dbReference type="PANTHER" id="PTHR30193:SF37">
    <property type="entry name" value="INNER MEMBRANE ABC TRANSPORTER PERMEASE PROTEIN YCJO"/>
    <property type="match status" value="1"/>
</dbReference>
<evidence type="ECO:0000256" key="1">
    <source>
        <dbReference type="ARBA" id="ARBA00004651"/>
    </source>
</evidence>
<evidence type="ECO:0000259" key="8">
    <source>
        <dbReference type="PROSITE" id="PS50928"/>
    </source>
</evidence>
<feature type="transmembrane region" description="Helical" evidence="7">
    <location>
        <begin position="12"/>
        <end position="42"/>
    </location>
</feature>
<keyword evidence="2" id="KW-0813">Transport</keyword>
<evidence type="ECO:0000256" key="5">
    <source>
        <dbReference type="ARBA" id="ARBA00022989"/>
    </source>
</evidence>
<dbReference type="Gene3D" id="1.10.3720.10">
    <property type="entry name" value="MetI-like"/>
    <property type="match status" value="1"/>
</dbReference>
<feature type="transmembrane region" description="Helical" evidence="7">
    <location>
        <begin position="78"/>
        <end position="97"/>
    </location>
</feature>
<feature type="transmembrane region" description="Helical" evidence="7">
    <location>
        <begin position="109"/>
        <end position="129"/>
    </location>
</feature>
<dbReference type="EMBL" id="JAERRG010000074">
    <property type="protein sequence ID" value="MBL1120928.1"/>
    <property type="molecule type" value="Genomic_DNA"/>
</dbReference>
<dbReference type="RefSeq" id="WP_201858675.1">
    <property type="nucleotide sequence ID" value="NZ_JAERRG010000074.1"/>
</dbReference>
<dbReference type="Proteomes" id="UP000621510">
    <property type="component" value="Unassembled WGS sequence"/>
</dbReference>
<proteinExistence type="predicted"/>
<accession>A0ABS1Q8C5</accession>
<organism evidence="9 10">
    <name type="scientific">Streptomyces endocoffeicus</name>
    <dbReference type="NCBI Taxonomy" id="2898945"/>
    <lineage>
        <taxon>Bacteria</taxon>
        <taxon>Bacillati</taxon>
        <taxon>Actinomycetota</taxon>
        <taxon>Actinomycetes</taxon>
        <taxon>Kitasatosporales</taxon>
        <taxon>Streptomycetaceae</taxon>
        <taxon>Streptomyces</taxon>
    </lineage>
</organism>
<keyword evidence="3" id="KW-1003">Cell membrane</keyword>
<reference evidence="9 10" key="1">
    <citation type="submission" date="2021-01" db="EMBL/GenBank/DDBJ databases">
        <title>WGS of actinomycetes isolated from Thailand.</title>
        <authorList>
            <person name="Thawai C."/>
        </authorList>
    </citation>
    <scope>NUCLEOTIDE SEQUENCE [LARGE SCALE GENOMIC DNA]</scope>
    <source>
        <strain evidence="9 10">CA3R110</strain>
    </source>
</reference>
<evidence type="ECO:0000256" key="7">
    <source>
        <dbReference type="SAM" id="Phobius"/>
    </source>
</evidence>
<comment type="caution">
    <text evidence="9">The sequence shown here is derived from an EMBL/GenBank/DDBJ whole genome shotgun (WGS) entry which is preliminary data.</text>
</comment>
<dbReference type="InterPro" id="IPR035906">
    <property type="entry name" value="MetI-like_sf"/>
</dbReference>
<dbReference type="InterPro" id="IPR051393">
    <property type="entry name" value="ABC_transporter_permease"/>
</dbReference>
<keyword evidence="10" id="KW-1185">Reference proteome</keyword>
<sequence>MKRPKRARREHALGWVLTGPAMFLLGVFVVAPVLLVLVLTVFDYDPFTHAFQFVGLRNFQRVLPSHELWQATMNTIEYTAITVPVTLGGGLVIALLIHGLSRGAGFWRSVYFLPVAATLTAMSVVWRFLFYPGSGLVDSTLGGWFGLRDWLDSTSLALPAVAVVGSWAGLGSAVVLFLAGLSAVPAHLHEVAALDGASAWHRFWTVTWPALGPATVFTLVLTVRDALRVFDQVRVVTGGGPLNSSQTLSVLLWQRGIKFLDIGGSSVVNLVLLTILLGTTLLQLRTFGRRWEAAGTR</sequence>
<dbReference type="InterPro" id="IPR000515">
    <property type="entry name" value="MetI-like"/>
</dbReference>
<keyword evidence="5 7" id="KW-1133">Transmembrane helix</keyword>
<evidence type="ECO:0000313" key="9">
    <source>
        <dbReference type="EMBL" id="MBL1120928.1"/>
    </source>
</evidence>
<evidence type="ECO:0000256" key="6">
    <source>
        <dbReference type="ARBA" id="ARBA00023136"/>
    </source>
</evidence>
<dbReference type="CDD" id="cd06261">
    <property type="entry name" value="TM_PBP2"/>
    <property type="match status" value="1"/>
</dbReference>
<keyword evidence="4 7" id="KW-0812">Transmembrane</keyword>
<gene>
    <name evidence="9" type="ORF">JK364_53090</name>
</gene>
<dbReference type="SUPFAM" id="SSF161098">
    <property type="entry name" value="MetI-like"/>
    <property type="match status" value="1"/>
</dbReference>
<feature type="domain" description="ABC transmembrane type-1" evidence="8">
    <location>
        <begin position="72"/>
        <end position="283"/>
    </location>
</feature>
<protein>
    <submittedName>
        <fullName evidence="9">Sugar ABC transporter permease</fullName>
    </submittedName>
</protein>
<dbReference type="PANTHER" id="PTHR30193">
    <property type="entry name" value="ABC TRANSPORTER PERMEASE PROTEIN"/>
    <property type="match status" value="1"/>
</dbReference>
<evidence type="ECO:0000256" key="2">
    <source>
        <dbReference type="ARBA" id="ARBA00022448"/>
    </source>
</evidence>
<feature type="transmembrane region" description="Helical" evidence="7">
    <location>
        <begin position="203"/>
        <end position="223"/>
    </location>
</feature>